<dbReference type="eggNOG" id="COG4636">
    <property type="taxonomic scope" value="Bacteria"/>
</dbReference>
<dbReference type="AlphaFoldDB" id="A1ZH73"/>
<gene>
    <name evidence="2" type="ORF">M23134_08171</name>
</gene>
<dbReference type="RefSeq" id="WP_002695299.1">
    <property type="nucleotide sequence ID" value="NZ_AAWS01000007.1"/>
</dbReference>
<dbReference type="SUPFAM" id="SSF52980">
    <property type="entry name" value="Restriction endonuclease-like"/>
    <property type="match status" value="1"/>
</dbReference>
<comment type="caution">
    <text evidence="2">The sequence shown here is derived from an EMBL/GenBank/DDBJ whole genome shotgun (WGS) entry which is preliminary data.</text>
</comment>
<organism evidence="2 3">
    <name type="scientific">Microscilla marina ATCC 23134</name>
    <dbReference type="NCBI Taxonomy" id="313606"/>
    <lineage>
        <taxon>Bacteria</taxon>
        <taxon>Pseudomonadati</taxon>
        <taxon>Bacteroidota</taxon>
        <taxon>Cytophagia</taxon>
        <taxon>Cytophagales</taxon>
        <taxon>Microscillaceae</taxon>
        <taxon>Microscilla</taxon>
    </lineage>
</organism>
<evidence type="ECO:0000259" key="1">
    <source>
        <dbReference type="Pfam" id="PF05685"/>
    </source>
</evidence>
<dbReference type="Pfam" id="PF05685">
    <property type="entry name" value="Uma2"/>
    <property type="match status" value="1"/>
</dbReference>
<dbReference type="InterPro" id="IPR008538">
    <property type="entry name" value="Uma2"/>
</dbReference>
<dbReference type="PANTHER" id="PTHR36558">
    <property type="entry name" value="GLR1098 PROTEIN"/>
    <property type="match status" value="1"/>
</dbReference>
<dbReference type="OrthoDB" id="668969at2"/>
<dbReference type="PANTHER" id="PTHR36558:SF1">
    <property type="entry name" value="RESTRICTION ENDONUCLEASE DOMAIN-CONTAINING PROTEIN-RELATED"/>
    <property type="match status" value="1"/>
</dbReference>
<evidence type="ECO:0000313" key="3">
    <source>
        <dbReference type="Proteomes" id="UP000004095"/>
    </source>
</evidence>
<dbReference type="Proteomes" id="UP000004095">
    <property type="component" value="Unassembled WGS sequence"/>
</dbReference>
<sequence length="210" mass="24079">MINASNKLYSPTAYLELKGTLDLSKEYFYSDWLSVANTTKNHQLIASNLVNIFSEHLKNNDAASVTGQDDVPPYLLYSDGIRFEAIKDRFYPSPDLFITQYPDEDCPVGFKREPLLAVEVLSKITDEFDRHCKLKKYMQVPTLQVYLMVSQYTFRVELYTRSQTSAPWGYENFDTLESLVSIPLINLETTVAEIYHNTGIVPKAFPPPKK</sequence>
<feature type="domain" description="Putative restriction endonuclease" evidence="1">
    <location>
        <begin position="22"/>
        <end position="175"/>
    </location>
</feature>
<dbReference type="InterPro" id="IPR012296">
    <property type="entry name" value="Nuclease_put_TT1808"/>
</dbReference>
<proteinExistence type="predicted"/>
<protein>
    <recommendedName>
        <fullName evidence="1">Putative restriction endonuclease domain-containing protein</fullName>
    </recommendedName>
</protein>
<dbReference type="CDD" id="cd06260">
    <property type="entry name" value="DUF820-like"/>
    <property type="match status" value="1"/>
</dbReference>
<accession>A1ZH73</accession>
<keyword evidence="3" id="KW-1185">Reference proteome</keyword>
<dbReference type="Gene3D" id="3.90.1570.10">
    <property type="entry name" value="tt1808, chain A"/>
    <property type="match status" value="1"/>
</dbReference>
<reference evidence="2 3" key="1">
    <citation type="submission" date="2007-01" db="EMBL/GenBank/DDBJ databases">
        <authorList>
            <person name="Haygood M."/>
            <person name="Podell S."/>
            <person name="Anderson C."/>
            <person name="Hopkinson B."/>
            <person name="Roe K."/>
            <person name="Barbeau K."/>
            <person name="Gaasterland T."/>
            <person name="Ferriera S."/>
            <person name="Johnson J."/>
            <person name="Kravitz S."/>
            <person name="Beeson K."/>
            <person name="Sutton G."/>
            <person name="Rogers Y.-H."/>
            <person name="Friedman R."/>
            <person name="Frazier M."/>
            <person name="Venter J.C."/>
        </authorList>
    </citation>
    <scope>NUCLEOTIDE SEQUENCE [LARGE SCALE GENOMIC DNA]</scope>
    <source>
        <strain evidence="2 3">ATCC 23134</strain>
    </source>
</reference>
<evidence type="ECO:0000313" key="2">
    <source>
        <dbReference type="EMBL" id="EAY30342.1"/>
    </source>
</evidence>
<dbReference type="InterPro" id="IPR011335">
    <property type="entry name" value="Restrct_endonuc-II-like"/>
</dbReference>
<dbReference type="EMBL" id="AAWS01000007">
    <property type="protein sequence ID" value="EAY30342.1"/>
    <property type="molecule type" value="Genomic_DNA"/>
</dbReference>
<name>A1ZH73_MICM2</name>